<protein>
    <submittedName>
        <fullName evidence="1">Uncharacterized protein</fullName>
    </submittedName>
</protein>
<gene>
    <name evidence="1" type="ORF">ACFQ5X_48880</name>
</gene>
<accession>A0ABW3XWW2</accession>
<proteinExistence type="predicted"/>
<evidence type="ECO:0000313" key="2">
    <source>
        <dbReference type="Proteomes" id="UP001597058"/>
    </source>
</evidence>
<organism evidence="1 2">
    <name type="scientific">Streptomyces kaempferi</name>
    <dbReference type="NCBI Taxonomy" id="333725"/>
    <lineage>
        <taxon>Bacteria</taxon>
        <taxon>Bacillati</taxon>
        <taxon>Actinomycetota</taxon>
        <taxon>Actinomycetes</taxon>
        <taxon>Kitasatosporales</taxon>
        <taxon>Streptomycetaceae</taxon>
        <taxon>Streptomyces</taxon>
    </lineage>
</organism>
<sequence length="169" mass="18246">MKPLTAGTIATAATPSSPALNARLTNRQALARLAAAGIQRPVGRTSLEGVRARTIQGVIALKRASRCTITITGGTESGHSAGPRSHARGYKLDLRTHHEGACLTPWIKTTQHKGSPRGNDPRWHGNLDGISLDYVYEAPRRGGVHWDITFVWDIARTDPGEWASLRGPE</sequence>
<dbReference type="RefSeq" id="WP_381238992.1">
    <property type="nucleotide sequence ID" value="NZ_JBHSKH010000067.1"/>
</dbReference>
<dbReference type="Proteomes" id="UP001597058">
    <property type="component" value="Unassembled WGS sequence"/>
</dbReference>
<reference evidence="2" key="1">
    <citation type="journal article" date="2019" name="Int. J. Syst. Evol. Microbiol.">
        <title>The Global Catalogue of Microorganisms (GCM) 10K type strain sequencing project: providing services to taxonomists for standard genome sequencing and annotation.</title>
        <authorList>
            <consortium name="The Broad Institute Genomics Platform"/>
            <consortium name="The Broad Institute Genome Sequencing Center for Infectious Disease"/>
            <person name="Wu L."/>
            <person name="Ma J."/>
        </authorList>
    </citation>
    <scope>NUCLEOTIDE SEQUENCE [LARGE SCALE GENOMIC DNA]</scope>
    <source>
        <strain evidence="2">CGMCC 4.7020</strain>
    </source>
</reference>
<comment type="caution">
    <text evidence="1">The sequence shown here is derived from an EMBL/GenBank/DDBJ whole genome shotgun (WGS) entry which is preliminary data.</text>
</comment>
<evidence type="ECO:0000313" key="1">
    <source>
        <dbReference type="EMBL" id="MFD1313590.1"/>
    </source>
</evidence>
<dbReference type="EMBL" id="JBHTMM010000222">
    <property type="protein sequence ID" value="MFD1313590.1"/>
    <property type="molecule type" value="Genomic_DNA"/>
</dbReference>
<keyword evidence="2" id="KW-1185">Reference proteome</keyword>
<name>A0ABW3XWW2_9ACTN</name>